<protein>
    <submittedName>
        <fullName evidence="1">Uncharacterized protein</fullName>
    </submittedName>
</protein>
<dbReference type="KEGG" id="xbv:XBW1_3072"/>
<dbReference type="EMBL" id="FO818637">
    <property type="protein sequence ID" value="CDM90429.1"/>
    <property type="molecule type" value="Genomic_DNA"/>
</dbReference>
<sequence>MSGARTGIGSCSPALWRRFAFQRRLAVGYGNTQTQLWEVTMAAKFYINDGRFKTEPDGRGGTIIIVDDYTKWQVEGEGKEIMRNSIGLEREDIISILNDHYQDEREVV</sequence>
<reference evidence="1 2" key="1">
    <citation type="submission" date="2014-02" db="EMBL/GenBank/DDBJ databases">
        <authorList>
            <person name="Genoscope - CEA"/>
        </authorList>
    </citation>
    <scope>NUCLEOTIDE SEQUENCE [LARGE SCALE GENOMIC DNA]</scope>
    <source>
        <strain evidence="1 2">CS03</strain>
    </source>
</reference>
<gene>
    <name evidence="1" type="ORF">XBW1_3072</name>
</gene>
<organism evidence="1 2">
    <name type="scientific">Xenorhabdus bovienii</name>
    <name type="common">Xenorhabdus nematophila subsp. bovienii</name>
    <dbReference type="NCBI Taxonomy" id="40576"/>
    <lineage>
        <taxon>Bacteria</taxon>
        <taxon>Pseudomonadati</taxon>
        <taxon>Pseudomonadota</taxon>
        <taxon>Gammaproteobacteria</taxon>
        <taxon>Enterobacterales</taxon>
        <taxon>Morganellaceae</taxon>
        <taxon>Xenorhabdus</taxon>
    </lineage>
</organism>
<dbReference type="Proteomes" id="UP000032930">
    <property type="component" value="Chromosome"/>
</dbReference>
<name>A0A0B6XDS6_XENBV</name>
<accession>A0A0B6XDS6</accession>
<evidence type="ECO:0000313" key="2">
    <source>
        <dbReference type="Proteomes" id="UP000032930"/>
    </source>
</evidence>
<evidence type="ECO:0000313" key="1">
    <source>
        <dbReference type="EMBL" id="CDM90429.1"/>
    </source>
</evidence>
<dbReference type="AlphaFoldDB" id="A0A0B6XDS6"/>
<proteinExistence type="predicted"/>